<evidence type="ECO:0000256" key="1">
    <source>
        <dbReference type="SAM" id="SignalP"/>
    </source>
</evidence>
<dbReference type="AlphaFoldDB" id="A0A2M4CBF4"/>
<feature type="chain" id="PRO_5014888953" evidence="1">
    <location>
        <begin position="20"/>
        <end position="81"/>
    </location>
</feature>
<name>A0A2M4CBF4_9DIPT</name>
<dbReference type="EMBL" id="GGFJ01013516">
    <property type="protein sequence ID" value="MBW62657.1"/>
    <property type="molecule type" value="Transcribed_RNA"/>
</dbReference>
<evidence type="ECO:0000313" key="2">
    <source>
        <dbReference type="EMBL" id="MBW62657.1"/>
    </source>
</evidence>
<protein>
    <submittedName>
        <fullName evidence="2">Putative secreted protein</fullName>
    </submittedName>
</protein>
<proteinExistence type="predicted"/>
<sequence length="81" mass="8653">MRLTMASAVLCCVVPASSGTCARLSRTMHTIGSSSMCRSAPRVTATIATCAEWRRCASHCALSTSASTRCRPARSRRTTRS</sequence>
<feature type="signal peptide" evidence="1">
    <location>
        <begin position="1"/>
        <end position="19"/>
    </location>
</feature>
<keyword evidence="1" id="KW-0732">Signal</keyword>
<accession>A0A2M4CBF4</accession>
<organism evidence="2">
    <name type="scientific">Anopheles marajoara</name>
    <dbReference type="NCBI Taxonomy" id="58244"/>
    <lineage>
        <taxon>Eukaryota</taxon>
        <taxon>Metazoa</taxon>
        <taxon>Ecdysozoa</taxon>
        <taxon>Arthropoda</taxon>
        <taxon>Hexapoda</taxon>
        <taxon>Insecta</taxon>
        <taxon>Pterygota</taxon>
        <taxon>Neoptera</taxon>
        <taxon>Endopterygota</taxon>
        <taxon>Diptera</taxon>
        <taxon>Nematocera</taxon>
        <taxon>Culicoidea</taxon>
        <taxon>Culicidae</taxon>
        <taxon>Anophelinae</taxon>
        <taxon>Anopheles</taxon>
    </lineage>
</organism>
<reference evidence="2" key="1">
    <citation type="submission" date="2018-01" db="EMBL/GenBank/DDBJ databases">
        <title>An insight into the sialome of Amazonian anophelines.</title>
        <authorList>
            <person name="Ribeiro J.M."/>
            <person name="Scarpassa V."/>
            <person name="Calvo E."/>
        </authorList>
    </citation>
    <scope>NUCLEOTIDE SEQUENCE</scope>
    <source>
        <tissue evidence="2">Salivary glands</tissue>
    </source>
</reference>